<gene>
    <name evidence="1" type="ORF">T265_01794</name>
</gene>
<dbReference type="CTD" id="20315982"/>
<dbReference type="Proteomes" id="UP000054324">
    <property type="component" value="Unassembled WGS sequence"/>
</dbReference>
<dbReference type="KEGG" id="ovi:T265_01794"/>
<protein>
    <submittedName>
        <fullName evidence="1">Uncharacterized protein</fullName>
    </submittedName>
</protein>
<organism evidence="1 2">
    <name type="scientific">Opisthorchis viverrini</name>
    <name type="common">Southeast Asian liver fluke</name>
    <dbReference type="NCBI Taxonomy" id="6198"/>
    <lineage>
        <taxon>Eukaryota</taxon>
        <taxon>Metazoa</taxon>
        <taxon>Spiralia</taxon>
        <taxon>Lophotrochozoa</taxon>
        <taxon>Platyhelminthes</taxon>
        <taxon>Trematoda</taxon>
        <taxon>Digenea</taxon>
        <taxon>Opisthorchiida</taxon>
        <taxon>Opisthorchiata</taxon>
        <taxon>Opisthorchiidae</taxon>
        <taxon>Opisthorchis</taxon>
    </lineage>
</organism>
<evidence type="ECO:0000313" key="1">
    <source>
        <dbReference type="EMBL" id="KER32010.1"/>
    </source>
</evidence>
<dbReference type="RefSeq" id="XP_009164168.1">
    <property type="nucleotide sequence ID" value="XM_009165904.1"/>
</dbReference>
<dbReference type="GeneID" id="20315982"/>
<evidence type="ECO:0000313" key="2">
    <source>
        <dbReference type="Proteomes" id="UP000054324"/>
    </source>
</evidence>
<reference evidence="1 2" key="1">
    <citation type="submission" date="2013-11" db="EMBL/GenBank/DDBJ databases">
        <title>Opisthorchis viverrini - life in the bile duct.</title>
        <authorList>
            <person name="Young N.D."/>
            <person name="Nagarajan N."/>
            <person name="Lin S.J."/>
            <person name="Korhonen P.K."/>
            <person name="Jex A.R."/>
            <person name="Hall R.S."/>
            <person name="Safavi-Hemami H."/>
            <person name="Kaewkong W."/>
            <person name="Bertrand D."/>
            <person name="Gao S."/>
            <person name="Seet Q."/>
            <person name="Wongkham S."/>
            <person name="Teh B.T."/>
            <person name="Wongkham C."/>
            <person name="Intapan P.M."/>
            <person name="Maleewong W."/>
            <person name="Yang X."/>
            <person name="Hu M."/>
            <person name="Wang Z."/>
            <person name="Hofmann A."/>
            <person name="Sternberg P.W."/>
            <person name="Tan P."/>
            <person name="Wang J."/>
            <person name="Gasser R.B."/>
        </authorList>
    </citation>
    <scope>NUCLEOTIDE SEQUENCE [LARGE SCALE GENOMIC DNA]</scope>
</reference>
<keyword evidence="2" id="KW-1185">Reference proteome</keyword>
<dbReference type="AlphaFoldDB" id="A0A075A8F8"/>
<dbReference type="EMBL" id="KL596638">
    <property type="protein sequence ID" value="KER32010.1"/>
    <property type="molecule type" value="Genomic_DNA"/>
</dbReference>
<accession>A0A075A8F8</accession>
<sequence length="74" mass="8409">MSCGPQDGMWIYKLSSRDLEQSPQQQDQPRLEKSMLSGIPCMATDKLRHLVNQDPPLARVQNACSPRRIKSGQR</sequence>
<proteinExistence type="predicted"/>
<name>A0A075A8F8_OPIVI</name>